<name>A0AAV6VWV7_9ARAC</name>
<comment type="caution">
    <text evidence="1">The sequence shown here is derived from an EMBL/GenBank/DDBJ whole genome shotgun (WGS) entry which is preliminary data.</text>
</comment>
<accession>A0AAV6VWV7</accession>
<reference evidence="1 2" key="1">
    <citation type="journal article" date="2022" name="Nat. Ecol. Evol.">
        <title>A masculinizing supergene underlies an exaggerated male reproductive morph in a spider.</title>
        <authorList>
            <person name="Hendrickx F."/>
            <person name="De Corte Z."/>
            <person name="Sonet G."/>
            <person name="Van Belleghem S.M."/>
            <person name="Kostlbacher S."/>
            <person name="Vangestel C."/>
        </authorList>
    </citation>
    <scope>NUCLEOTIDE SEQUENCE [LARGE SCALE GENOMIC DNA]</scope>
    <source>
        <strain evidence="1">W744_W776</strain>
    </source>
</reference>
<evidence type="ECO:0000313" key="2">
    <source>
        <dbReference type="Proteomes" id="UP000827092"/>
    </source>
</evidence>
<dbReference type="EMBL" id="JAFNEN010000008">
    <property type="protein sequence ID" value="KAG8201150.1"/>
    <property type="molecule type" value="Genomic_DNA"/>
</dbReference>
<evidence type="ECO:0000313" key="1">
    <source>
        <dbReference type="EMBL" id="KAG8201150.1"/>
    </source>
</evidence>
<protein>
    <submittedName>
        <fullName evidence="1">Uncharacterized protein</fullName>
    </submittedName>
</protein>
<proteinExistence type="predicted"/>
<dbReference type="Proteomes" id="UP000827092">
    <property type="component" value="Unassembled WGS sequence"/>
</dbReference>
<organism evidence="1 2">
    <name type="scientific">Oedothorax gibbosus</name>
    <dbReference type="NCBI Taxonomy" id="931172"/>
    <lineage>
        <taxon>Eukaryota</taxon>
        <taxon>Metazoa</taxon>
        <taxon>Ecdysozoa</taxon>
        <taxon>Arthropoda</taxon>
        <taxon>Chelicerata</taxon>
        <taxon>Arachnida</taxon>
        <taxon>Araneae</taxon>
        <taxon>Araneomorphae</taxon>
        <taxon>Entelegynae</taxon>
        <taxon>Araneoidea</taxon>
        <taxon>Linyphiidae</taxon>
        <taxon>Erigoninae</taxon>
        <taxon>Oedothorax</taxon>
    </lineage>
</organism>
<sequence>MGGGGKWKKTKWRTFSPESAESVEVVERRERNACGIAENAPRPQESYPPNECQFVEGIYQCSYCLPQGLENAPWLQDSHPANESQFVEGSCQCSYCLPQDLIYPQYPQLQPQFIIYNYVGMPYYPNSLVPPDAMYNQYYEQPPPYDGTSVPIPEDNPPLYPVQLYNPANNGPPVQEYNPENNSPPVQEYNPAMHASTAQECCMPQMQGVTMEEYNSLMQVPAVEEFNPACSTSGYVPLLNDLNNPPFQDCTEGGMQGPYAQDYNIIQFPSAPNGK</sequence>
<keyword evidence="2" id="KW-1185">Reference proteome</keyword>
<gene>
    <name evidence="1" type="ORF">JTE90_028812</name>
</gene>
<dbReference type="AlphaFoldDB" id="A0AAV6VWV7"/>